<feature type="chain" id="PRO_5040215152" evidence="13">
    <location>
        <begin position="37"/>
        <end position="764"/>
    </location>
</feature>
<gene>
    <name evidence="15" type="ORF">SEMRO_19_G013580.1</name>
</gene>
<feature type="region of interest" description="Disordered" evidence="11">
    <location>
        <begin position="718"/>
        <end position="764"/>
    </location>
</feature>
<feature type="transmembrane region" description="Helical" evidence="12">
    <location>
        <begin position="410"/>
        <end position="430"/>
    </location>
</feature>
<evidence type="ECO:0000313" key="15">
    <source>
        <dbReference type="EMBL" id="CAB9497408.1"/>
    </source>
</evidence>
<keyword evidence="5" id="KW-0406">Ion transport</keyword>
<evidence type="ECO:0000256" key="11">
    <source>
        <dbReference type="SAM" id="MobiDB-lite"/>
    </source>
</evidence>
<dbReference type="InterPro" id="IPR001320">
    <property type="entry name" value="Iontro_rcpt_C"/>
</dbReference>
<feature type="domain" description="Ionotropic glutamate receptor C-terminal" evidence="14">
    <location>
        <begin position="326"/>
        <end position="618"/>
    </location>
</feature>
<feature type="transmembrane region" description="Helical" evidence="12">
    <location>
        <begin position="379"/>
        <end position="398"/>
    </location>
</feature>
<feature type="signal peptide" evidence="13">
    <location>
        <begin position="1"/>
        <end position="36"/>
    </location>
</feature>
<evidence type="ECO:0000256" key="2">
    <source>
        <dbReference type="ARBA" id="ARBA00022448"/>
    </source>
</evidence>
<feature type="transmembrane region" description="Helical" evidence="12">
    <location>
        <begin position="613"/>
        <end position="631"/>
    </location>
</feature>
<evidence type="ECO:0000256" key="10">
    <source>
        <dbReference type="ARBA" id="ARBA00023303"/>
    </source>
</evidence>
<keyword evidence="16" id="KW-1185">Reference proteome</keyword>
<dbReference type="GO" id="GO:0016020">
    <property type="term" value="C:membrane"/>
    <property type="evidence" value="ECO:0007669"/>
    <property type="project" value="UniProtKB-SubCell"/>
</dbReference>
<evidence type="ECO:0000256" key="5">
    <source>
        <dbReference type="ARBA" id="ARBA00023065"/>
    </source>
</evidence>
<evidence type="ECO:0000256" key="4">
    <source>
        <dbReference type="ARBA" id="ARBA00022989"/>
    </source>
</evidence>
<keyword evidence="13" id="KW-0732">Signal</keyword>
<feature type="transmembrane region" description="Helical" evidence="12">
    <location>
        <begin position="327"/>
        <end position="345"/>
    </location>
</feature>
<dbReference type="PANTHER" id="PTHR18966">
    <property type="entry name" value="IONOTROPIC GLUTAMATE RECEPTOR"/>
    <property type="match status" value="1"/>
</dbReference>
<dbReference type="EMBL" id="CAICTM010000019">
    <property type="protein sequence ID" value="CAB9497408.1"/>
    <property type="molecule type" value="Genomic_DNA"/>
</dbReference>
<organism evidence="15 16">
    <name type="scientific">Seminavis robusta</name>
    <dbReference type="NCBI Taxonomy" id="568900"/>
    <lineage>
        <taxon>Eukaryota</taxon>
        <taxon>Sar</taxon>
        <taxon>Stramenopiles</taxon>
        <taxon>Ochrophyta</taxon>
        <taxon>Bacillariophyta</taxon>
        <taxon>Bacillariophyceae</taxon>
        <taxon>Bacillariophycidae</taxon>
        <taxon>Naviculales</taxon>
        <taxon>Naviculaceae</taxon>
        <taxon>Seminavis</taxon>
    </lineage>
</organism>
<keyword evidence="8" id="KW-0325">Glycoprotein</keyword>
<evidence type="ECO:0000256" key="13">
    <source>
        <dbReference type="SAM" id="SignalP"/>
    </source>
</evidence>
<protein>
    <submittedName>
        <fullName evidence="15">Glutamate receptor</fullName>
    </submittedName>
</protein>
<evidence type="ECO:0000313" key="16">
    <source>
        <dbReference type="Proteomes" id="UP001153069"/>
    </source>
</evidence>
<keyword evidence="2" id="KW-0813">Transport</keyword>
<dbReference type="InterPro" id="IPR015683">
    <property type="entry name" value="Ionotropic_Glu_rcpt"/>
</dbReference>
<evidence type="ECO:0000256" key="8">
    <source>
        <dbReference type="ARBA" id="ARBA00023180"/>
    </source>
</evidence>
<dbReference type="Proteomes" id="UP001153069">
    <property type="component" value="Unassembled WGS sequence"/>
</dbReference>
<dbReference type="Gene3D" id="1.10.287.70">
    <property type="match status" value="1"/>
</dbReference>
<sequence>MKQRWRSEKGYPPLGCRNVFLATNFLLFFLLVAVVAQVEEEELSKEIPPVGFREGSPLCPCLPALPLTVDDRDLANPNLENHLGKLFDSPTYGVGCGAHDVKTPLCLEESNYCDRAKHMVPSPFGCDMSWCSRSWCFVDPLNCTLASRRSSAFAHSNRHYSYATCGHMDIFTHVQRFKALEGQIFKVGFNSNSGGWLGAYNKDKQHYQGPIDNWSGPVVDFVIQAARIGRFQMEITPPPPTLWVHSVEYFESESNFDFCVYAASLGYLDMCVAQYTITERRAASTDWLTLGSVGIYLIVNRDADNGRDLNYFFRSIATIFSPFTPHTWLFICAFVIPILGILMVVHERGRGASSSYPTEEVVLMTNDKTGESMIKKIPIPIYMSIIKSIYVAFLAVMQQTYDPAVSTLGAMLNLLGIAFFILTIVAVYTANLAAILSHNVENVVVSNLDDAIAAGYRFCSERKNMESVLNVFPTLDRNRFVVDPPEIGGDGEPGFTCSACQSRARVFDFLDPLRANRDPKYCHAAIAPEEDLDVFASKALHCNKTIVGKPVQMVQTGMPVFENVSPQLISFFLKLQNDGVYDAGLLANKPNSRCTMPGGDDNAVGLTISQLSGIWVVSFGFAFLGLAATFWQTCLKCQNRGEKTVQMKRVYKRDQRGARIEVLGMQDTWMAGTWDRDGKPALMEDLSMAGSTHLMELRGSIPSAPFDRDPRLSELSELHSRISGQTRRRGGPARDDSAGESRFNASLTMIDEELEAASDRDFSR</sequence>
<accession>A0A9N8H0E3</accession>
<evidence type="ECO:0000256" key="7">
    <source>
        <dbReference type="ARBA" id="ARBA00023170"/>
    </source>
</evidence>
<dbReference type="AlphaFoldDB" id="A0A9N8H0E3"/>
<evidence type="ECO:0000256" key="3">
    <source>
        <dbReference type="ARBA" id="ARBA00022692"/>
    </source>
</evidence>
<keyword evidence="4 12" id="KW-1133">Transmembrane helix</keyword>
<evidence type="ECO:0000256" key="1">
    <source>
        <dbReference type="ARBA" id="ARBA00004141"/>
    </source>
</evidence>
<evidence type="ECO:0000256" key="9">
    <source>
        <dbReference type="ARBA" id="ARBA00023286"/>
    </source>
</evidence>
<name>A0A9N8H0E3_9STRA</name>
<dbReference type="Pfam" id="PF00060">
    <property type="entry name" value="Lig_chan"/>
    <property type="match status" value="1"/>
</dbReference>
<evidence type="ECO:0000259" key="14">
    <source>
        <dbReference type="Pfam" id="PF00060"/>
    </source>
</evidence>
<keyword evidence="3 12" id="KW-0812">Transmembrane</keyword>
<evidence type="ECO:0000256" key="12">
    <source>
        <dbReference type="SAM" id="Phobius"/>
    </source>
</evidence>
<comment type="subcellular location">
    <subcellularLocation>
        <location evidence="1">Membrane</location>
        <topology evidence="1">Multi-pass membrane protein</topology>
    </subcellularLocation>
</comment>
<comment type="caution">
    <text evidence="15">The sequence shown here is derived from an EMBL/GenBank/DDBJ whole genome shotgun (WGS) entry which is preliminary data.</text>
</comment>
<keyword evidence="6 12" id="KW-0472">Membrane</keyword>
<keyword evidence="10" id="KW-0407">Ion channel</keyword>
<dbReference type="GO" id="GO:0015276">
    <property type="term" value="F:ligand-gated monoatomic ion channel activity"/>
    <property type="evidence" value="ECO:0007669"/>
    <property type="project" value="InterPro"/>
</dbReference>
<keyword evidence="9" id="KW-1071">Ligand-gated ion channel</keyword>
<proteinExistence type="predicted"/>
<keyword evidence="7 15" id="KW-0675">Receptor</keyword>
<reference evidence="15" key="1">
    <citation type="submission" date="2020-06" db="EMBL/GenBank/DDBJ databases">
        <authorList>
            <consortium name="Plant Systems Biology data submission"/>
        </authorList>
    </citation>
    <scope>NUCLEOTIDE SEQUENCE</scope>
    <source>
        <strain evidence="15">D6</strain>
    </source>
</reference>
<evidence type="ECO:0000256" key="6">
    <source>
        <dbReference type="ARBA" id="ARBA00023136"/>
    </source>
</evidence>